<accession>A0A177ANB3</accession>
<comment type="caution">
    <text evidence="1">The sequence shown here is derived from an EMBL/GenBank/DDBJ whole genome shotgun (WGS) entry which is preliminary data.</text>
</comment>
<keyword evidence="2" id="KW-1185">Reference proteome</keyword>
<evidence type="ECO:0000313" key="2">
    <source>
        <dbReference type="Proteomes" id="UP000078046"/>
    </source>
</evidence>
<dbReference type="AlphaFoldDB" id="A0A177ANB3"/>
<dbReference type="EMBL" id="LWCA01003350">
    <property type="protein sequence ID" value="OAF63528.1"/>
    <property type="molecule type" value="Genomic_DNA"/>
</dbReference>
<feature type="non-terminal residue" evidence="1">
    <location>
        <position position="104"/>
    </location>
</feature>
<reference evidence="1 2" key="1">
    <citation type="submission" date="2016-04" db="EMBL/GenBank/DDBJ databases">
        <title>The genome of Intoshia linei affirms orthonectids as highly simplified spiralians.</title>
        <authorList>
            <person name="Mikhailov K.V."/>
            <person name="Slusarev G.S."/>
            <person name="Nikitin M.A."/>
            <person name="Logacheva M.D."/>
            <person name="Penin A."/>
            <person name="Aleoshin V."/>
            <person name="Panchin Y.V."/>
        </authorList>
    </citation>
    <scope>NUCLEOTIDE SEQUENCE [LARGE SCALE GENOMIC DNA]</scope>
    <source>
        <strain evidence="1">Intl2013</strain>
        <tissue evidence="1">Whole animal</tissue>
    </source>
</reference>
<evidence type="ECO:0000313" key="1">
    <source>
        <dbReference type="EMBL" id="OAF63528.1"/>
    </source>
</evidence>
<proteinExistence type="predicted"/>
<dbReference type="Proteomes" id="UP000078046">
    <property type="component" value="Unassembled WGS sequence"/>
</dbReference>
<sequence>MSNRNGNNIVGHFYGLTLNLNKLPANLQIIKRVLELKDEKFTLSFRTVSKEQDLVLLPCRHHILRSVLIEVFGTSATPDITGDAFIKKVSEAYKENSKTFYGPH</sequence>
<protein>
    <submittedName>
        <fullName evidence="1">Uncharacterized protein</fullName>
    </submittedName>
</protein>
<name>A0A177ANB3_9BILA</name>
<gene>
    <name evidence="1" type="ORF">A3Q56_08763</name>
</gene>
<organism evidence="1 2">
    <name type="scientific">Intoshia linei</name>
    <dbReference type="NCBI Taxonomy" id="1819745"/>
    <lineage>
        <taxon>Eukaryota</taxon>
        <taxon>Metazoa</taxon>
        <taxon>Spiralia</taxon>
        <taxon>Lophotrochozoa</taxon>
        <taxon>Mesozoa</taxon>
        <taxon>Orthonectida</taxon>
        <taxon>Rhopaluridae</taxon>
        <taxon>Intoshia</taxon>
    </lineage>
</organism>